<dbReference type="AlphaFoldDB" id="A0A0E9PQ65"/>
<reference evidence="1" key="1">
    <citation type="submission" date="2014-11" db="EMBL/GenBank/DDBJ databases">
        <authorList>
            <person name="Amaro Gonzalez C."/>
        </authorList>
    </citation>
    <scope>NUCLEOTIDE SEQUENCE</scope>
</reference>
<evidence type="ECO:0000313" key="1">
    <source>
        <dbReference type="EMBL" id="JAH05988.1"/>
    </source>
</evidence>
<protein>
    <submittedName>
        <fullName evidence="1">Uncharacterized protein</fullName>
    </submittedName>
</protein>
<proteinExistence type="predicted"/>
<name>A0A0E9PQ65_ANGAN</name>
<reference evidence="1" key="2">
    <citation type="journal article" date="2015" name="Fish Shellfish Immunol.">
        <title>Early steps in the European eel (Anguilla anguilla)-Vibrio vulnificus interaction in the gills: Role of the RtxA13 toxin.</title>
        <authorList>
            <person name="Callol A."/>
            <person name="Pajuelo D."/>
            <person name="Ebbesson L."/>
            <person name="Teles M."/>
            <person name="MacKenzie S."/>
            <person name="Amaro C."/>
        </authorList>
    </citation>
    <scope>NUCLEOTIDE SEQUENCE</scope>
</reference>
<sequence>MGPQCKPRLCLSSDWLAGWSGR</sequence>
<organism evidence="1">
    <name type="scientific">Anguilla anguilla</name>
    <name type="common">European freshwater eel</name>
    <name type="synonym">Muraena anguilla</name>
    <dbReference type="NCBI Taxonomy" id="7936"/>
    <lineage>
        <taxon>Eukaryota</taxon>
        <taxon>Metazoa</taxon>
        <taxon>Chordata</taxon>
        <taxon>Craniata</taxon>
        <taxon>Vertebrata</taxon>
        <taxon>Euteleostomi</taxon>
        <taxon>Actinopterygii</taxon>
        <taxon>Neopterygii</taxon>
        <taxon>Teleostei</taxon>
        <taxon>Anguilliformes</taxon>
        <taxon>Anguillidae</taxon>
        <taxon>Anguilla</taxon>
    </lineage>
</organism>
<dbReference type="EMBL" id="GBXM01102589">
    <property type="protein sequence ID" value="JAH05988.1"/>
    <property type="molecule type" value="Transcribed_RNA"/>
</dbReference>
<accession>A0A0E9PQ65</accession>